<dbReference type="SMART" id="SM00409">
    <property type="entry name" value="IG"/>
    <property type="match status" value="4"/>
</dbReference>
<evidence type="ECO:0000256" key="7">
    <source>
        <dbReference type="ARBA" id="ARBA00023157"/>
    </source>
</evidence>
<feature type="chain" id="PRO_5041958451" description="Ig-like domain-containing protein" evidence="11">
    <location>
        <begin position="19"/>
        <end position="509"/>
    </location>
</feature>
<name>A0AAD6A6P4_9TELE</name>
<organism evidence="13 14">
    <name type="scientific">Pogonophryne albipinna</name>
    <dbReference type="NCBI Taxonomy" id="1090488"/>
    <lineage>
        <taxon>Eukaryota</taxon>
        <taxon>Metazoa</taxon>
        <taxon>Chordata</taxon>
        <taxon>Craniata</taxon>
        <taxon>Vertebrata</taxon>
        <taxon>Euteleostomi</taxon>
        <taxon>Actinopterygii</taxon>
        <taxon>Neopterygii</taxon>
        <taxon>Teleostei</taxon>
        <taxon>Neoteleostei</taxon>
        <taxon>Acanthomorphata</taxon>
        <taxon>Eupercaria</taxon>
        <taxon>Perciformes</taxon>
        <taxon>Notothenioidei</taxon>
        <taxon>Pogonophryne</taxon>
    </lineage>
</organism>
<dbReference type="InterPro" id="IPR051713">
    <property type="entry name" value="T-cell_Activation_Regulation"/>
</dbReference>
<dbReference type="GO" id="GO:0071222">
    <property type="term" value="P:cellular response to lipopolysaccharide"/>
    <property type="evidence" value="ECO:0007669"/>
    <property type="project" value="TreeGrafter"/>
</dbReference>
<keyword evidence="4 11" id="KW-0732">Signal</keyword>
<dbReference type="InterPro" id="IPR007110">
    <property type="entry name" value="Ig-like_dom"/>
</dbReference>
<dbReference type="PANTHER" id="PTHR25466">
    <property type="entry name" value="T-LYMPHOCYTE ACTIVATION ANTIGEN"/>
    <property type="match status" value="1"/>
</dbReference>
<keyword evidence="3" id="KW-0812">Transmembrane</keyword>
<comment type="subcellular location">
    <subcellularLocation>
        <location evidence="1">Cell membrane</location>
        <topology evidence="1">Single-pass type I membrane protein</topology>
    </subcellularLocation>
</comment>
<reference evidence="13" key="1">
    <citation type="submission" date="2022-11" db="EMBL/GenBank/DDBJ databases">
        <title>Chromosome-level genome of Pogonophryne albipinna.</title>
        <authorList>
            <person name="Jo E."/>
        </authorList>
    </citation>
    <scope>NUCLEOTIDE SEQUENCE</scope>
    <source>
        <strain evidence="13">SGF0006</strain>
        <tissue evidence="13">Muscle</tissue>
    </source>
</reference>
<evidence type="ECO:0000256" key="9">
    <source>
        <dbReference type="ARBA" id="ARBA00023180"/>
    </source>
</evidence>
<dbReference type="GO" id="GO:0042102">
    <property type="term" value="P:positive regulation of T cell proliferation"/>
    <property type="evidence" value="ECO:0007669"/>
    <property type="project" value="TreeGrafter"/>
</dbReference>
<dbReference type="GO" id="GO:0009897">
    <property type="term" value="C:external side of plasma membrane"/>
    <property type="evidence" value="ECO:0007669"/>
    <property type="project" value="TreeGrafter"/>
</dbReference>
<keyword evidence="9" id="KW-0325">Glycoprotein</keyword>
<dbReference type="GO" id="GO:0031295">
    <property type="term" value="P:T cell costimulation"/>
    <property type="evidence" value="ECO:0007669"/>
    <property type="project" value="TreeGrafter"/>
</dbReference>
<evidence type="ECO:0000256" key="3">
    <source>
        <dbReference type="ARBA" id="ARBA00022692"/>
    </source>
</evidence>
<keyword evidence="2" id="KW-1003">Cell membrane</keyword>
<dbReference type="GO" id="GO:0042130">
    <property type="term" value="P:negative regulation of T cell proliferation"/>
    <property type="evidence" value="ECO:0007669"/>
    <property type="project" value="TreeGrafter"/>
</dbReference>
<dbReference type="PROSITE" id="PS50835">
    <property type="entry name" value="IG_LIKE"/>
    <property type="match status" value="3"/>
</dbReference>
<dbReference type="InterPro" id="IPR013783">
    <property type="entry name" value="Ig-like_fold"/>
</dbReference>
<dbReference type="InterPro" id="IPR013106">
    <property type="entry name" value="Ig_V-set"/>
</dbReference>
<keyword evidence="14" id="KW-1185">Reference proteome</keyword>
<dbReference type="Proteomes" id="UP001219934">
    <property type="component" value="Unassembled WGS sequence"/>
</dbReference>
<evidence type="ECO:0000256" key="10">
    <source>
        <dbReference type="ARBA" id="ARBA00023319"/>
    </source>
</evidence>
<evidence type="ECO:0000256" key="2">
    <source>
        <dbReference type="ARBA" id="ARBA00022475"/>
    </source>
</evidence>
<dbReference type="EMBL" id="JAPTMU010000297">
    <property type="protein sequence ID" value="KAJ4919386.1"/>
    <property type="molecule type" value="Genomic_DNA"/>
</dbReference>
<dbReference type="SUPFAM" id="SSF48726">
    <property type="entry name" value="Immunoglobulin"/>
    <property type="match status" value="4"/>
</dbReference>
<evidence type="ECO:0000313" key="14">
    <source>
        <dbReference type="Proteomes" id="UP001219934"/>
    </source>
</evidence>
<feature type="signal peptide" evidence="11">
    <location>
        <begin position="1"/>
        <end position="18"/>
    </location>
</feature>
<feature type="domain" description="Ig-like" evidence="12">
    <location>
        <begin position="128"/>
        <end position="242"/>
    </location>
</feature>
<evidence type="ECO:0000256" key="1">
    <source>
        <dbReference type="ARBA" id="ARBA00004251"/>
    </source>
</evidence>
<dbReference type="AlphaFoldDB" id="A0AAD6A6P4"/>
<keyword evidence="10" id="KW-0393">Immunoglobulin domain</keyword>
<evidence type="ECO:0000256" key="5">
    <source>
        <dbReference type="ARBA" id="ARBA00022989"/>
    </source>
</evidence>
<sequence length="509" mass="58440">MKMKALVGFLTLVHVSQQSPTVSVYEGVKSVQLPFQDSRETEVKTVVWYRYGSNPSIVHQHQHVFQTLFQNQHRHVFPTQNQHYSGRTSMSDDALETGDLSLTLKEPHHSDSGVYLCQRIRKGVEFFPRYEVELQVKVSQHNSTIGVYEGVESVQLPCQSSWFLGKDTTVVWRRIGFNPSAVHQHLDEKEPRFQNQHYSGRTSTPTYALITGDFSLTLKEPQLSDSGVYTCHVHNKENEMLRLIVRLQVTERPIFPPELCLMLAVCLALAVAALGWYTTITVSSVVVKEGVCFVKLPYKTIVPLPEDVTVEWSRCAPEPMRVHKYCNGNNDLIRQDEFYCNRTKMQKEPLKTKDLSLTLRDPCYRDSGTYICTVHKDRAAVTQKVVRLRVNVAQEVVEVGDWAKCVTLPFKTRARLPADATVKWKRFELSNSWTVHVYQNGQDMSEEQDDSYRDRTKMMKNPLQAGDLSLTLINPSHEDIGAYTCTVERDGDVIWKRSVRLKFKGQYCR</sequence>
<dbReference type="InterPro" id="IPR036179">
    <property type="entry name" value="Ig-like_dom_sf"/>
</dbReference>
<evidence type="ECO:0000256" key="11">
    <source>
        <dbReference type="SAM" id="SignalP"/>
    </source>
</evidence>
<evidence type="ECO:0000256" key="8">
    <source>
        <dbReference type="ARBA" id="ARBA00023170"/>
    </source>
</evidence>
<evidence type="ECO:0000256" key="6">
    <source>
        <dbReference type="ARBA" id="ARBA00023136"/>
    </source>
</evidence>
<evidence type="ECO:0000313" key="13">
    <source>
        <dbReference type="EMBL" id="KAJ4919386.1"/>
    </source>
</evidence>
<gene>
    <name evidence="13" type="ORF">JOQ06_021964</name>
</gene>
<dbReference type="GO" id="GO:0006955">
    <property type="term" value="P:immune response"/>
    <property type="evidence" value="ECO:0007669"/>
    <property type="project" value="TreeGrafter"/>
</dbReference>
<feature type="domain" description="Ig-like" evidence="12">
    <location>
        <begin position="405"/>
        <end position="502"/>
    </location>
</feature>
<dbReference type="InterPro" id="IPR003599">
    <property type="entry name" value="Ig_sub"/>
</dbReference>
<dbReference type="Gene3D" id="2.60.40.10">
    <property type="entry name" value="Immunoglobulins"/>
    <property type="match status" value="4"/>
</dbReference>
<keyword evidence="8" id="KW-0675">Receptor</keyword>
<keyword evidence="6" id="KW-0472">Membrane</keyword>
<protein>
    <recommendedName>
        <fullName evidence="12">Ig-like domain-containing protein</fullName>
    </recommendedName>
</protein>
<dbReference type="Pfam" id="PF07686">
    <property type="entry name" value="V-set"/>
    <property type="match status" value="4"/>
</dbReference>
<feature type="domain" description="Ig-like" evidence="12">
    <location>
        <begin position="257"/>
        <end position="382"/>
    </location>
</feature>
<evidence type="ECO:0000259" key="12">
    <source>
        <dbReference type="PROSITE" id="PS50835"/>
    </source>
</evidence>
<evidence type="ECO:0000256" key="4">
    <source>
        <dbReference type="ARBA" id="ARBA00022729"/>
    </source>
</evidence>
<dbReference type="PANTHER" id="PTHR25466:SF14">
    <property type="entry name" value="BUTYROPHILIN SUBFAMILY 2 MEMBER A2-LIKE-RELATED"/>
    <property type="match status" value="1"/>
</dbReference>
<keyword evidence="5" id="KW-1133">Transmembrane helix</keyword>
<keyword evidence="7" id="KW-1015">Disulfide bond</keyword>
<dbReference type="SMART" id="SM00406">
    <property type="entry name" value="IGv"/>
    <property type="match status" value="3"/>
</dbReference>
<accession>A0AAD6A6P4</accession>
<comment type="caution">
    <text evidence="13">The sequence shown here is derived from an EMBL/GenBank/DDBJ whole genome shotgun (WGS) entry which is preliminary data.</text>
</comment>
<proteinExistence type="predicted"/>
<dbReference type="GO" id="GO:0007166">
    <property type="term" value="P:cell surface receptor signaling pathway"/>
    <property type="evidence" value="ECO:0007669"/>
    <property type="project" value="TreeGrafter"/>
</dbReference>